<evidence type="ECO:0000313" key="2">
    <source>
        <dbReference type="EMBL" id="MFD2114800.1"/>
    </source>
</evidence>
<keyword evidence="1" id="KW-1133">Transmembrane helix</keyword>
<dbReference type="EMBL" id="JBHUHO010000009">
    <property type="protein sequence ID" value="MFD2114800.1"/>
    <property type="molecule type" value="Genomic_DNA"/>
</dbReference>
<feature type="transmembrane region" description="Helical" evidence="1">
    <location>
        <begin position="123"/>
        <end position="142"/>
    </location>
</feature>
<keyword evidence="3" id="KW-1185">Reference proteome</keyword>
<feature type="transmembrane region" description="Helical" evidence="1">
    <location>
        <begin position="58"/>
        <end position="77"/>
    </location>
</feature>
<accession>A0ABW4YGF2</accession>
<comment type="caution">
    <text evidence="2">The sequence shown here is derived from an EMBL/GenBank/DDBJ whole genome shotgun (WGS) entry which is preliminary data.</text>
</comment>
<name>A0ABW4YGF2_9BACL</name>
<gene>
    <name evidence="2" type="ORF">ACFSJH_03470</name>
</gene>
<keyword evidence="1" id="KW-0812">Transmembrane</keyword>
<feature type="transmembrane region" description="Helical" evidence="1">
    <location>
        <begin position="83"/>
        <end position="102"/>
    </location>
</feature>
<feature type="transmembrane region" description="Helical" evidence="1">
    <location>
        <begin position="148"/>
        <end position="168"/>
    </location>
</feature>
<dbReference type="Proteomes" id="UP001597362">
    <property type="component" value="Unassembled WGS sequence"/>
</dbReference>
<dbReference type="RefSeq" id="WP_377769828.1">
    <property type="nucleotide sequence ID" value="NZ_JBHUHO010000009.1"/>
</dbReference>
<organism evidence="2 3">
    <name type="scientific">Paenibacillus yanchengensis</name>
    <dbReference type="NCBI Taxonomy" id="2035833"/>
    <lineage>
        <taxon>Bacteria</taxon>
        <taxon>Bacillati</taxon>
        <taxon>Bacillota</taxon>
        <taxon>Bacilli</taxon>
        <taxon>Bacillales</taxon>
        <taxon>Paenibacillaceae</taxon>
        <taxon>Paenibacillus</taxon>
    </lineage>
</organism>
<keyword evidence="1" id="KW-0472">Membrane</keyword>
<evidence type="ECO:0008006" key="4">
    <source>
        <dbReference type="Google" id="ProtNLM"/>
    </source>
</evidence>
<protein>
    <recommendedName>
        <fullName evidence="4">Integral membrane protein</fullName>
    </recommendedName>
</protein>
<sequence length="188" mass="21285">MNVTGFRVIAWGLLLVVLDFNINGFDLLPDWLGYIIIISGCHQLSNQLSYSQFRHANLAAYALLFIYIVNILMLFSATSDSTIGLIDGIMSVMMIVFMYYICDGLFHFAQSIQESEFSQAVRRNWLFYFIANLIALISQPLLLLNSSFSIIMVVLIITVVLSTLFIIFKLFKAAKFHLPPTPTDHSSL</sequence>
<evidence type="ECO:0000313" key="3">
    <source>
        <dbReference type="Proteomes" id="UP001597362"/>
    </source>
</evidence>
<proteinExistence type="predicted"/>
<reference evidence="3" key="1">
    <citation type="journal article" date="2019" name="Int. J. Syst. Evol. Microbiol.">
        <title>The Global Catalogue of Microorganisms (GCM) 10K type strain sequencing project: providing services to taxonomists for standard genome sequencing and annotation.</title>
        <authorList>
            <consortium name="The Broad Institute Genomics Platform"/>
            <consortium name="The Broad Institute Genome Sequencing Center for Infectious Disease"/>
            <person name="Wu L."/>
            <person name="Ma J."/>
        </authorList>
    </citation>
    <scope>NUCLEOTIDE SEQUENCE [LARGE SCALE GENOMIC DNA]</scope>
    <source>
        <strain evidence="3">GH52</strain>
    </source>
</reference>
<evidence type="ECO:0000256" key="1">
    <source>
        <dbReference type="SAM" id="Phobius"/>
    </source>
</evidence>